<reference evidence="2" key="2">
    <citation type="submission" date="2003-02" db="EMBL/GenBank/DDBJ databases">
        <authorList>
            <person name="Genoscope"/>
        </authorList>
    </citation>
    <scope>NUCLEOTIDE SEQUENCE</scope>
    <source>
        <tissue evidence="2">Neuroblastoma</tissue>
    </source>
</reference>
<feature type="transmembrane region" description="Helical" evidence="1">
    <location>
        <begin position="65"/>
        <end position="85"/>
    </location>
</feature>
<evidence type="ECO:0000256" key="1">
    <source>
        <dbReference type="SAM" id="Phobius"/>
    </source>
</evidence>
<dbReference type="EMBL" id="BX248273">
    <property type="protein sequence ID" value="CAD62601.1"/>
    <property type="molecule type" value="mRNA"/>
</dbReference>
<accession>Q86TZ0</accession>
<keyword evidence="1" id="KW-0812">Transmembrane</keyword>
<protein>
    <submittedName>
        <fullName evidence="2">Full-length cDNA clone CS0DC023YN15 of Neuroblastoma of Homo sapiens (human)</fullName>
    </submittedName>
</protein>
<proteinExistence type="evidence at transcript level"/>
<reference evidence="2" key="1">
    <citation type="submission" date="2003-02" db="EMBL/GenBank/DDBJ databases">
        <title>Full-length cDNA libraries and normalization.</title>
        <authorList>
            <person name="Li W.B."/>
            <person name="Gruber C."/>
            <person name="Jessee J."/>
            <person name="Polayes D."/>
        </authorList>
    </citation>
    <scope>NUCLEOTIDE SEQUENCE</scope>
    <source>
        <tissue evidence="2">Neuroblastoma</tissue>
    </source>
</reference>
<keyword evidence="1" id="KW-0472">Membrane</keyword>
<sequence length="86" mass="9416">ELPDPLRFLSEAVPRPASARTRCAHPLTCAHCLALPSEMNPVPQMEMQKSPVFCVAHGGSCRLELFLFGHLGSSAFVFMVGFVLFL</sequence>
<dbReference type="PeptideAtlas" id="Q86TZ0"/>
<evidence type="ECO:0000313" key="2">
    <source>
        <dbReference type="EMBL" id="CAD62601.1"/>
    </source>
</evidence>
<feature type="non-terminal residue" evidence="2">
    <location>
        <position position="1"/>
    </location>
</feature>
<name>Q86TZ0_HUMAN</name>
<organism evidence="2">
    <name type="scientific">Homo sapiens</name>
    <name type="common">Human</name>
    <dbReference type="NCBI Taxonomy" id="9606"/>
    <lineage>
        <taxon>Eukaryota</taxon>
        <taxon>Metazoa</taxon>
        <taxon>Chordata</taxon>
        <taxon>Craniata</taxon>
        <taxon>Vertebrata</taxon>
        <taxon>Euteleostomi</taxon>
        <taxon>Mammalia</taxon>
        <taxon>Eutheria</taxon>
        <taxon>Euarchontoglires</taxon>
        <taxon>Primates</taxon>
        <taxon>Haplorrhini</taxon>
        <taxon>Catarrhini</taxon>
        <taxon>Hominidae</taxon>
        <taxon>Homo</taxon>
    </lineage>
</organism>
<keyword evidence="1" id="KW-1133">Transmembrane helix</keyword>
<dbReference type="AlphaFoldDB" id="Q86TZ0"/>